<sequence length="75" mass="8573">MYAMNTLQNAGELYAHTAGYDDEMTEYINTLRNGILEAYSGIFQGFKNSSKTQLLIPYASNILQFLDSIYMEKDM</sequence>
<protein>
    <submittedName>
        <fullName evidence="1">Uncharacterized protein</fullName>
    </submittedName>
</protein>
<dbReference type="EMBL" id="CM039437">
    <property type="protein sequence ID" value="KAI4307083.1"/>
    <property type="molecule type" value="Genomic_DNA"/>
</dbReference>
<name>A0ACB9LBZ2_BAUVA</name>
<proteinExistence type="predicted"/>
<keyword evidence="2" id="KW-1185">Reference proteome</keyword>
<evidence type="ECO:0000313" key="2">
    <source>
        <dbReference type="Proteomes" id="UP000828941"/>
    </source>
</evidence>
<evidence type="ECO:0000313" key="1">
    <source>
        <dbReference type="EMBL" id="KAI4307083.1"/>
    </source>
</evidence>
<accession>A0ACB9LBZ2</accession>
<comment type="caution">
    <text evidence="1">The sequence shown here is derived from an EMBL/GenBank/DDBJ whole genome shotgun (WGS) entry which is preliminary data.</text>
</comment>
<organism evidence="1 2">
    <name type="scientific">Bauhinia variegata</name>
    <name type="common">Purple orchid tree</name>
    <name type="synonym">Phanera variegata</name>
    <dbReference type="NCBI Taxonomy" id="167791"/>
    <lineage>
        <taxon>Eukaryota</taxon>
        <taxon>Viridiplantae</taxon>
        <taxon>Streptophyta</taxon>
        <taxon>Embryophyta</taxon>
        <taxon>Tracheophyta</taxon>
        <taxon>Spermatophyta</taxon>
        <taxon>Magnoliopsida</taxon>
        <taxon>eudicotyledons</taxon>
        <taxon>Gunneridae</taxon>
        <taxon>Pentapetalae</taxon>
        <taxon>rosids</taxon>
        <taxon>fabids</taxon>
        <taxon>Fabales</taxon>
        <taxon>Fabaceae</taxon>
        <taxon>Cercidoideae</taxon>
        <taxon>Cercideae</taxon>
        <taxon>Bauhiniinae</taxon>
        <taxon>Bauhinia</taxon>
    </lineage>
</organism>
<reference evidence="1 2" key="1">
    <citation type="journal article" date="2022" name="DNA Res.">
        <title>Chromosomal-level genome assembly of the orchid tree Bauhinia variegata (Leguminosae; Cercidoideae) supports the allotetraploid origin hypothesis of Bauhinia.</title>
        <authorList>
            <person name="Zhong Y."/>
            <person name="Chen Y."/>
            <person name="Zheng D."/>
            <person name="Pang J."/>
            <person name="Liu Y."/>
            <person name="Luo S."/>
            <person name="Meng S."/>
            <person name="Qian L."/>
            <person name="Wei D."/>
            <person name="Dai S."/>
            <person name="Zhou R."/>
        </authorList>
    </citation>
    <scope>NUCLEOTIDE SEQUENCE [LARGE SCALE GENOMIC DNA]</scope>
    <source>
        <strain evidence="1">BV-YZ2020</strain>
    </source>
</reference>
<dbReference type="Proteomes" id="UP000828941">
    <property type="component" value="Chromosome 12"/>
</dbReference>
<gene>
    <name evidence="1" type="ORF">L6164_030310</name>
</gene>